<dbReference type="InterPro" id="IPR023393">
    <property type="entry name" value="START-like_dom_sf"/>
</dbReference>
<dbReference type="GO" id="GO:0006952">
    <property type="term" value="P:defense response"/>
    <property type="evidence" value="ECO:0007669"/>
    <property type="project" value="InterPro"/>
</dbReference>
<organism evidence="2 3">
    <name type="scientific">Sesamum indicum</name>
    <name type="common">Oriental sesame</name>
    <name type="synonym">Sesamum orientale</name>
    <dbReference type="NCBI Taxonomy" id="4182"/>
    <lineage>
        <taxon>Eukaryota</taxon>
        <taxon>Viridiplantae</taxon>
        <taxon>Streptophyta</taxon>
        <taxon>Embryophyta</taxon>
        <taxon>Tracheophyta</taxon>
        <taxon>Spermatophyta</taxon>
        <taxon>Magnoliopsida</taxon>
        <taxon>eudicotyledons</taxon>
        <taxon>Gunneridae</taxon>
        <taxon>Pentapetalae</taxon>
        <taxon>asterids</taxon>
        <taxon>lamiids</taxon>
        <taxon>Lamiales</taxon>
        <taxon>Pedaliaceae</taxon>
        <taxon>Sesamum</taxon>
    </lineage>
</organism>
<dbReference type="Pfam" id="PF00407">
    <property type="entry name" value="Bet_v_1"/>
    <property type="match status" value="2"/>
</dbReference>
<dbReference type="PANTHER" id="PTHR31907">
    <property type="entry name" value="MLP-LIKE PROTEIN 423"/>
    <property type="match status" value="1"/>
</dbReference>
<reference evidence="3" key="1">
    <citation type="submission" date="2025-08" db="UniProtKB">
        <authorList>
            <consortium name="RefSeq"/>
        </authorList>
    </citation>
    <scope>IDENTIFICATION</scope>
</reference>
<sequence>MAGLPCKLIAQVAFKAGGDVFHHLMAKRPYHLANVTPGKIQACDLHQGDYGTDGSVVQWKYTLDGKEQTAKQLIHDIDETKKQVAYKMLEGDLLELYKNMIITIHVETKGGVDFITWTIDYKLINPDNPHPISLLNFVIEFTKDIEAHIFGEERGYGDQYTTRKCYIESVKESSRKNMEIDPHQRNRLELTSPVPYATWLFRKTLKSNPDKIHAIKKMKVLRKVNDFIWDETCQQAFQDLKAYLAKLPLLGTFPKEPCPSASRIHSQAMFAEKDERKWFLQVDVSATHEGNAMFLHIYQQAMAGLPCKLIAQVAFKAGGDVFHQLLGKKPGHLAIVTPGKIQACDLHHGTYGTDGAVIQWKYTLDGKEQTAKQLLHDIDETKKQISFKMLEGDLLELYKNMVITFHVETKGGVDFITWTISYELINLDNPHPLSLLNFFIEFTKEIEAHIFG</sequence>
<dbReference type="KEGG" id="sind:105162167"/>
<dbReference type="CDD" id="cd07816">
    <property type="entry name" value="Bet_v1-like"/>
    <property type="match status" value="1"/>
</dbReference>
<dbReference type="GeneID" id="105162167"/>
<feature type="domain" description="Bet v I/Major latex protein" evidence="1">
    <location>
        <begin position="304"/>
        <end position="451"/>
    </location>
</feature>
<proteinExistence type="predicted"/>
<name>A0A8M8UZS4_SESIN</name>
<protein>
    <submittedName>
        <fullName evidence="3">MLP-like protein 34</fullName>
    </submittedName>
</protein>
<keyword evidence="2" id="KW-1185">Reference proteome</keyword>
<dbReference type="SUPFAM" id="SSF55961">
    <property type="entry name" value="Bet v1-like"/>
    <property type="match status" value="2"/>
</dbReference>
<dbReference type="InterPro" id="IPR051761">
    <property type="entry name" value="MLP-like_ligand-binding"/>
</dbReference>
<gene>
    <name evidence="3" type="primary">LOC105162167</name>
</gene>
<dbReference type="RefSeq" id="XP_020549560.1">
    <property type="nucleotide sequence ID" value="XM_020693901.1"/>
</dbReference>
<dbReference type="OrthoDB" id="1858121at2759"/>
<evidence type="ECO:0000313" key="3">
    <source>
        <dbReference type="RefSeq" id="XP_020549560.1"/>
    </source>
</evidence>
<dbReference type="Gene3D" id="3.30.530.20">
    <property type="match status" value="2"/>
</dbReference>
<dbReference type="InterPro" id="IPR000916">
    <property type="entry name" value="Bet_v_I/MLP"/>
</dbReference>
<dbReference type="AlphaFoldDB" id="A0A8M8UZS4"/>
<dbReference type="Proteomes" id="UP000504604">
    <property type="component" value="Linkage group LG5"/>
</dbReference>
<evidence type="ECO:0000313" key="2">
    <source>
        <dbReference type="Proteomes" id="UP000504604"/>
    </source>
</evidence>
<evidence type="ECO:0000259" key="1">
    <source>
        <dbReference type="SMART" id="SM01037"/>
    </source>
</evidence>
<accession>A0A8M8UZS4</accession>
<dbReference type="SMART" id="SM01037">
    <property type="entry name" value="Bet_v_1"/>
    <property type="match status" value="2"/>
</dbReference>
<feature type="domain" description="Bet v I/Major latex protein" evidence="1">
    <location>
        <begin position="3"/>
        <end position="152"/>
    </location>
</feature>